<protein>
    <recommendedName>
        <fullName evidence="3">Protein kinase domain-containing protein</fullName>
    </recommendedName>
</protein>
<gene>
    <name evidence="4" type="ORF">SCHPADRAFT_821640</name>
</gene>
<dbReference type="STRING" id="27342.A0A0H2SJJ4"/>
<evidence type="ECO:0000256" key="1">
    <source>
        <dbReference type="ARBA" id="ARBA00022741"/>
    </source>
</evidence>
<dbReference type="Proteomes" id="UP000053477">
    <property type="component" value="Unassembled WGS sequence"/>
</dbReference>
<dbReference type="InterPro" id="IPR011009">
    <property type="entry name" value="Kinase-like_dom_sf"/>
</dbReference>
<dbReference type="PANTHER" id="PTHR24346">
    <property type="entry name" value="MAP/MICROTUBULE AFFINITY-REGULATING KINASE"/>
    <property type="match status" value="1"/>
</dbReference>
<name>A0A0H2SJJ4_9AGAM</name>
<keyword evidence="1" id="KW-0547">Nucleotide-binding</keyword>
<feature type="domain" description="Protein kinase" evidence="3">
    <location>
        <begin position="41"/>
        <end position="319"/>
    </location>
</feature>
<dbReference type="GO" id="GO:0005524">
    <property type="term" value="F:ATP binding"/>
    <property type="evidence" value="ECO:0007669"/>
    <property type="project" value="UniProtKB-KW"/>
</dbReference>
<sequence>MRADAEEIEIIRERTRQGLYELDLGEIQWRDKAELLLQHGYRLRPRLMPGWTPSWEGTDLFPEYCEDSVRTSTVTAVDATRISDGTRVMIKRTSPLTSETAALRFLNSTSLKDDPSNHCVPLLDAFPDNETNMTFVVTPLLREFYEPPFCTVKEAVEFLKQTLKGINFMHNSGVAHLDCTANNIMMDGSTMFPKGFHPVRKRVNIDGFSRAKYISRTKAKSVKYYYIDFGMSKLIRSEIDRRMDIKQGAAKLPPEIERGEVYDPLPVDLYYLGHVYRENLLEPYANMEFLRPLIEALIQQDPKARPSAPQALSQFEKLVSARRGYSLRWRLRKRNEGLWSRNIRDIGSIGQEALFIVSAIATSPIRAVQSVIGAFRRRRKQSIELPDE</sequence>
<dbReference type="Gene3D" id="1.10.510.10">
    <property type="entry name" value="Transferase(Phosphotransferase) domain 1"/>
    <property type="match status" value="1"/>
</dbReference>
<dbReference type="GO" id="GO:0035556">
    <property type="term" value="P:intracellular signal transduction"/>
    <property type="evidence" value="ECO:0007669"/>
    <property type="project" value="TreeGrafter"/>
</dbReference>
<evidence type="ECO:0000313" key="5">
    <source>
        <dbReference type="Proteomes" id="UP000053477"/>
    </source>
</evidence>
<keyword evidence="5" id="KW-1185">Reference proteome</keyword>
<evidence type="ECO:0000313" key="4">
    <source>
        <dbReference type="EMBL" id="KLO17291.1"/>
    </source>
</evidence>
<evidence type="ECO:0000259" key="3">
    <source>
        <dbReference type="PROSITE" id="PS50011"/>
    </source>
</evidence>
<keyword evidence="2" id="KW-0067">ATP-binding</keyword>
<evidence type="ECO:0000256" key="2">
    <source>
        <dbReference type="ARBA" id="ARBA00022840"/>
    </source>
</evidence>
<proteinExistence type="predicted"/>
<dbReference type="PANTHER" id="PTHR24346:SF30">
    <property type="entry name" value="MATERNAL EMBRYONIC LEUCINE ZIPPER KINASE"/>
    <property type="match status" value="1"/>
</dbReference>
<dbReference type="OrthoDB" id="5987198at2759"/>
<reference evidence="4 5" key="1">
    <citation type="submission" date="2015-04" db="EMBL/GenBank/DDBJ databases">
        <title>Complete genome sequence of Schizopora paradoxa KUC8140, a cosmopolitan wood degrader in East Asia.</title>
        <authorList>
            <consortium name="DOE Joint Genome Institute"/>
            <person name="Min B."/>
            <person name="Park H."/>
            <person name="Jang Y."/>
            <person name="Kim J.-J."/>
            <person name="Kim K.H."/>
            <person name="Pangilinan J."/>
            <person name="Lipzen A."/>
            <person name="Riley R."/>
            <person name="Grigoriev I.V."/>
            <person name="Spatafora J.W."/>
            <person name="Choi I.-G."/>
        </authorList>
    </citation>
    <scope>NUCLEOTIDE SEQUENCE [LARGE SCALE GENOMIC DNA]</scope>
    <source>
        <strain evidence="4 5">KUC8140</strain>
    </source>
</reference>
<dbReference type="GO" id="GO:0005737">
    <property type="term" value="C:cytoplasm"/>
    <property type="evidence" value="ECO:0007669"/>
    <property type="project" value="TreeGrafter"/>
</dbReference>
<dbReference type="InParanoid" id="A0A0H2SJJ4"/>
<dbReference type="EMBL" id="KQ085906">
    <property type="protein sequence ID" value="KLO17291.1"/>
    <property type="molecule type" value="Genomic_DNA"/>
</dbReference>
<dbReference type="GO" id="GO:0004674">
    <property type="term" value="F:protein serine/threonine kinase activity"/>
    <property type="evidence" value="ECO:0007669"/>
    <property type="project" value="TreeGrafter"/>
</dbReference>
<dbReference type="AlphaFoldDB" id="A0A0H2SJJ4"/>
<dbReference type="SMART" id="SM00220">
    <property type="entry name" value="S_TKc"/>
    <property type="match status" value="1"/>
</dbReference>
<dbReference type="PROSITE" id="PS50011">
    <property type="entry name" value="PROTEIN_KINASE_DOM"/>
    <property type="match status" value="1"/>
</dbReference>
<organism evidence="4 5">
    <name type="scientific">Schizopora paradoxa</name>
    <dbReference type="NCBI Taxonomy" id="27342"/>
    <lineage>
        <taxon>Eukaryota</taxon>
        <taxon>Fungi</taxon>
        <taxon>Dikarya</taxon>
        <taxon>Basidiomycota</taxon>
        <taxon>Agaricomycotina</taxon>
        <taxon>Agaricomycetes</taxon>
        <taxon>Hymenochaetales</taxon>
        <taxon>Schizoporaceae</taxon>
        <taxon>Schizopora</taxon>
    </lineage>
</organism>
<dbReference type="InterPro" id="IPR000719">
    <property type="entry name" value="Prot_kinase_dom"/>
</dbReference>
<accession>A0A0H2SJJ4</accession>
<dbReference type="SUPFAM" id="SSF56112">
    <property type="entry name" value="Protein kinase-like (PK-like)"/>
    <property type="match status" value="1"/>
</dbReference>